<keyword evidence="1" id="KW-0472">Membrane</keyword>
<evidence type="ECO:0008006" key="4">
    <source>
        <dbReference type="Google" id="ProtNLM"/>
    </source>
</evidence>
<comment type="caution">
    <text evidence="2">The sequence shown here is derived from an EMBL/GenBank/DDBJ whole genome shotgun (WGS) entry which is preliminary data.</text>
</comment>
<gene>
    <name evidence="2" type="ORF">EVJ48_04920</name>
</gene>
<evidence type="ECO:0000256" key="1">
    <source>
        <dbReference type="SAM" id="Phobius"/>
    </source>
</evidence>
<dbReference type="AlphaFoldDB" id="A0A520XDJ1"/>
<dbReference type="Proteomes" id="UP000322454">
    <property type="component" value="Unassembled WGS sequence"/>
</dbReference>
<evidence type="ECO:0000313" key="2">
    <source>
        <dbReference type="EMBL" id="RZV39274.1"/>
    </source>
</evidence>
<sequence>MSKQNVIKNFLEYKEIALFFLIVVIMLILLFPKKEIITTILTDTNYIPPEFIKAVIRVDPKSNLKIALIKDYLKAKKFKKASFYFKKIKYDVNSASFFDYAKIKFKILEDEYYYTKNKGIKKRYIEKSIKSLLSIIAGTKNYKLRKYMAVKGRKNLKWLHDGYKFESDLGNKILTLDLLKKYLIVYPQYKNKYLSKLTVLYLKSNNYIKSYKLLIKYFKIHKNIKKKEKLFEKVIQKSILKKNHKFTFLFLRIYEKFFLHSIKVQSFILTCALQSGDPYFARDIALKIIKS</sequence>
<proteinExistence type="predicted"/>
<dbReference type="EMBL" id="SHMQ01000011">
    <property type="protein sequence ID" value="RZV39274.1"/>
    <property type="molecule type" value="Genomic_DNA"/>
</dbReference>
<reference evidence="2 3" key="1">
    <citation type="submission" date="2019-01" db="EMBL/GenBank/DDBJ databases">
        <title>Insights into ecological role of a new deltaproteobacterial order Candidatus Sinidesulfobacterales (Sva0485) by metagenomics and metatranscriptomics.</title>
        <authorList>
            <person name="Tan S."/>
            <person name="Liu J."/>
            <person name="Fang Y."/>
            <person name="Hedlund B."/>
            <person name="Lian Z.-H."/>
            <person name="Huang L.-Y."/>
            <person name="Li J.-T."/>
            <person name="Huang L.-N."/>
            <person name="Li W.-J."/>
            <person name="Jiang H.-C."/>
            <person name="Dong H.-L."/>
            <person name="Shu W.-S."/>
        </authorList>
    </citation>
    <scope>NUCLEOTIDE SEQUENCE [LARGE SCALE GENOMIC DNA]</scope>
    <source>
        <strain evidence="2">AP4</strain>
    </source>
</reference>
<organism evidence="2 3">
    <name type="scientific">Candidatus Acidulodesulfobacterium acidiphilum</name>
    <dbReference type="NCBI Taxonomy" id="2597224"/>
    <lineage>
        <taxon>Bacteria</taxon>
        <taxon>Deltaproteobacteria</taxon>
        <taxon>Candidatus Acidulodesulfobacterales</taxon>
        <taxon>Candidatus Acidulodesulfobacterium</taxon>
    </lineage>
</organism>
<accession>A0A520XDJ1</accession>
<name>A0A520XDJ1_9DELT</name>
<feature type="transmembrane region" description="Helical" evidence="1">
    <location>
        <begin position="12"/>
        <end position="31"/>
    </location>
</feature>
<evidence type="ECO:0000313" key="3">
    <source>
        <dbReference type="Proteomes" id="UP000322454"/>
    </source>
</evidence>
<keyword evidence="1" id="KW-0812">Transmembrane</keyword>
<protein>
    <recommendedName>
        <fullName evidence="4">Tetratricopeptide repeat protein</fullName>
    </recommendedName>
</protein>
<keyword evidence="1" id="KW-1133">Transmembrane helix</keyword>